<dbReference type="AlphaFoldDB" id="W2CH45"/>
<keyword evidence="1" id="KW-0472">Membrane</keyword>
<dbReference type="Proteomes" id="UP000034982">
    <property type="component" value="Unassembled WGS sequence"/>
</dbReference>
<keyword evidence="1" id="KW-0812">Transmembrane</keyword>
<accession>W2CH45</accession>
<gene>
    <name evidence="2" type="ORF">T230_12470</name>
</gene>
<evidence type="ECO:0000313" key="3">
    <source>
        <dbReference type="Proteomes" id="UP000034982"/>
    </source>
</evidence>
<name>W2CH45_9BACT</name>
<protein>
    <submittedName>
        <fullName evidence="2">Uncharacterized protein</fullName>
    </submittedName>
</protein>
<feature type="transmembrane region" description="Helical" evidence="1">
    <location>
        <begin position="36"/>
        <end position="59"/>
    </location>
</feature>
<keyword evidence="1" id="KW-1133">Transmembrane helix</keyword>
<dbReference type="PATRIC" id="fig|1411022.3.peg.1559"/>
<evidence type="ECO:0000313" key="2">
    <source>
        <dbReference type="EMBL" id="ETK06445.1"/>
    </source>
</evidence>
<sequence>MNGILNRALSFAQWMGCTSTFLEQIYTERCADDVKIPASLFSVIVLLCTGDWTVVLELLDLLGVDHKAFKAIMVVFTVINAGVCFYTGDYIGGIKQFLLIDWHTLWSILTNLQKSLKKEWPN</sequence>
<reference evidence="2 3" key="1">
    <citation type="submission" date="2013-11" db="EMBL/GenBank/DDBJ databases">
        <title>Single cell genomics of uncultured Tannerella BU063 (oral taxon 286).</title>
        <authorList>
            <person name="Beall C.J."/>
            <person name="Campbell A.G."/>
            <person name="Griffen A.L."/>
            <person name="Podar M."/>
            <person name="Leys E.J."/>
        </authorList>
    </citation>
    <scope>NUCLEOTIDE SEQUENCE [LARGE SCALE GENOMIC DNA]</scope>
    <source>
        <strain evidence="2">Cell 1/3</strain>
    </source>
</reference>
<dbReference type="EMBL" id="AYYE01001181">
    <property type="protein sequence ID" value="ETK06445.1"/>
    <property type="molecule type" value="Genomic_DNA"/>
</dbReference>
<proteinExistence type="predicted"/>
<comment type="caution">
    <text evidence="2">The sequence shown here is derived from an EMBL/GenBank/DDBJ whole genome shotgun (WGS) entry which is preliminary data.</text>
</comment>
<feature type="transmembrane region" description="Helical" evidence="1">
    <location>
        <begin position="71"/>
        <end position="88"/>
    </location>
</feature>
<organism evidence="2 3">
    <name type="scientific">Tannerella sp. oral taxon BU063 isolate Cell 1/3</name>
    <dbReference type="NCBI Taxonomy" id="1411022"/>
    <lineage>
        <taxon>Bacteria</taxon>
        <taxon>Pseudomonadati</taxon>
        <taxon>Bacteroidota</taxon>
        <taxon>Bacteroidia</taxon>
        <taxon>Bacteroidales</taxon>
        <taxon>Tannerellaceae</taxon>
        <taxon>Tannerella</taxon>
    </lineage>
</organism>
<evidence type="ECO:0000256" key="1">
    <source>
        <dbReference type="SAM" id="Phobius"/>
    </source>
</evidence>